<keyword evidence="4 5" id="KW-0472">Membrane</keyword>
<dbReference type="InterPro" id="IPR010432">
    <property type="entry name" value="RDD"/>
</dbReference>
<dbReference type="EMBL" id="UINC01003737">
    <property type="protein sequence ID" value="SVA08844.1"/>
    <property type="molecule type" value="Genomic_DNA"/>
</dbReference>
<name>A0A381SZK5_9ZZZZ</name>
<evidence type="ECO:0000256" key="1">
    <source>
        <dbReference type="ARBA" id="ARBA00004141"/>
    </source>
</evidence>
<evidence type="ECO:0000256" key="4">
    <source>
        <dbReference type="ARBA" id="ARBA00023136"/>
    </source>
</evidence>
<sequence length="194" mass="21395">MRMADHDSPIQLNRGGGTLAQQIVSAEDGGHWPLPEGAILASGVRRAAAFTVDVVIVTTILMVLTKSQIINAWNVTLWTSADFHYALAHASVVLIAHWLYWRFTGLGFSRSLGQRMFGIAVVAEDGSGMTSRMWDQRALRKLLYLLPVLNLVLGAYDLARISQRHTHQSNIDLHVGSIVAHADSLPPASRRHIR</sequence>
<evidence type="ECO:0000256" key="5">
    <source>
        <dbReference type="SAM" id="Phobius"/>
    </source>
</evidence>
<evidence type="ECO:0000256" key="3">
    <source>
        <dbReference type="ARBA" id="ARBA00022989"/>
    </source>
</evidence>
<keyword evidence="3 5" id="KW-1133">Transmembrane helix</keyword>
<reference evidence="7" key="1">
    <citation type="submission" date="2018-05" db="EMBL/GenBank/DDBJ databases">
        <authorList>
            <person name="Lanie J.A."/>
            <person name="Ng W.-L."/>
            <person name="Kazmierczak K.M."/>
            <person name="Andrzejewski T.M."/>
            <person name="Davidsen T.M."/>
            <person name="Wayne K.J."/>
            <person name="Tettelin H."/>
            <person name="Glass J.I."/>
            <person name="Rusch D."/>
            <person name="Podicherti R."/>
            <person name="Tsui H.-C.T."/>
            <person name="Winkler M.E."/>
        </authorList>
    </citation>
    <scope>NUCLEOTIDE SEQUENCE</scope>
</reference>
<gene>
    <name evidence="7" type="ORF">METZ01_LOCUS61698</name>
</gene>
<dbReference type="GO" id="GO:0016020">
    <property type="term" value="C:membrane"/>
    <property type="evidence" value="ECO:0007669"/>
    <property type="project" value="UniProtKB-SubCell"/>
</dbReference>
<proteinExistence type="predicted"/>
<protein>
    <recommendedName>
        <fullName evidence="6">RDD domain-containing protein</fullName>
    </recommendedName>
</protein>
<accession>A0A381SZK5</accession>
<comment type="subcellular location">
    <subcellularLocation>
        <location evidence="1">Membrane</location>
        <topology evidence="1">Multi-pass membrane protein</topology>
    </subcellularLocation>
</comment>
<dbReference type="AlphaFoldDB" id="A0A381SZK5"/>
<evidence type="ECO:0000256" key="2">
    <source>
        <dbReference type="ARBA" id="ARBA00022692"/>
    </source>
</evidence>
<keyword evidence="2 5" id="KW-0812">Transmembrane</keyword>
<feature type="domain" description="RDD" evidence="6">
    <location>
        <begin position="41"/>
        <end position="172"/>
    </location>
</feature>
<feature type="transmembrane region" description="Helical" evidence="5">
    <location>
        <begin position="47"/>
        <end position="64"/>
    </location>
</feature>
<feature type="transmembrane region" description="Helical" evidence="5">
    <location>
        <begin position="142"/>
        <end position="159"/>
    </location>
</feature>
<evidence type="ECO:0000313" key="7">
    <source>
        <dbReference type="EMBL" id="SVA08844.1"/>
    </source>
</evidence>
<evidence type="ECO:0000259" key="6">
    <source>
        <dbReference type="Pfam" id="PF06271"/>
    </source>
</evidence>
<feature type="transmembrane region" description="Helical" evidence="5">
    <location>
        <begin position="84"/>
        <end position="101"/>
    </location>
</feature>
<organism evidence="7">
    <name type="scientific">marine metagenome</name>
    <dbReference type="NCBI Taxonomy" id="408172"/>
    <lineage>
        <taxon>unclassified sequences</taxon>
        <taxon>metagenomes</taxon>
        <taxon>ecological metagenomes</taxon>
    </lineage>
</organism>
<dbReference type="Pfam" id="PF06271">
    <property type="entry name" value="RDD"/>
    <property type="match status" value="1"/>
</dbReference>